<dbReference type="PANTHER" id="PTHR43744">
    <property type="entry name" value="ABC TRANSPORTER PERMEASE PROTEIN MG189-RELATED-RELATED"/>
    <property type="match status" value="1"/>
</dbReference>
<feature type="transmembrane region" description="Helical" evidence="7">
    <location>
        <begin position="185"/>
        <end position="210"/>
    </location>
</feature>
<dbReference type="GO" id="GO:0005886">
    <property type="term" value="C:plasma membrane"/>
    <property type="evidence" value="ECO:0007669"/>
    <property type="project" value="UniProtKB-SubCell"/>
</dbReference>
<name>A0A2T0R1I6_9ACTN</name>
<reference evidence="9 10" key="1">
    <citation type="submission" date="2018-03" db="EMBL/GenBank/DDBJ databases">
        <title>Genomic Encyclopedia of Archaeal and Bacterial Type Strains, Phase II (KMG-II): from individual species to whole genera.</title>
        <authorList>
            <person name="Goeker M."/>
        </authorList>
    </citation>
    <scope>NUCLEOTIDE SEQUENCE [LARGE SCALE GENOMIC DNA]</scope>
    <source>
        <strain evidence="9 10">DSM 19711</strain>
    </source>
</reference>
<keyword evidence="5 7" id="KW-1133">Transmembrane helix</keyword>
<dbReference type="GO" id="GO:0055085">
    <property type="term" value="P:transmembrane transport"/>
    <property type="evidence" value="ECO:0007669"/>
    <property type="project" value="InterPro"/>
</dbReference>
<feature type="transmembrane region" description="Helical" evidence="7">
    <location>
        <begin position="243"/>
        <end position="264"/>
    </location>
</feature>
<feature type="domain" description="ABC transmembrane type-1" evidence="8">
    <location>
        <begin position="73"/>
        <end position="264"/>
    </location>
</feature>
<feature type="transmembrane region" description="Helical" evidence="7">
    <location>
        <begin position="77"/>
        <end position="98"/>
    </location>
</feature>
<accession>A0A2T0R1I6</accession>
<keyword evidence="4 7" id="KW-0812">Transmembrane</keyword>
<dbReference type="InterPro" id="IPR000515">
    <property type="entry name" value="MetI-like"/>
</dbReference>
<dbReference type="SUPFAM" id="SSF161098">
    <property type="entry name" value="MetI-like"/>
    <property type="match status" value="1"/>
</dbReference>
<feature type="transmembrane region" description="Helical" evidence="7">
    <location>
        <begin position="12"/>
        <end position="34"/>
    </location>
</feature>
<organism evidence="9 10">
    <name type="scientific">Kineococcus rhizosphaerae</name>
    <dbReference type="NCBI Taxonomy" id="559628"/>
    <lineage>
        <taxon>Bacteria</taxon>
        <taxon>Bacillati</taxon>
        <taxon>Actinomycetota</taxon>
        <taxon>Actinomycetes</taxon>
        <taxon>Kineosporiales</taxon>
        <taxon>Kineosporiaceae</taxon>
        <taxon>Kineococcus</taxon>
    </lineage>
</organism>
<dbReference type="Proteomes" id="UP000238083">
    <property type="component" value="Unassembled WGS sequence"/>
</dbReference>
<dbReference type="PANTHER" id="PTHR43744:SF3">
    <property type="entry name" value="LACTOSE TRANSPORT SYSTEM PERMEASE PROTEIN LACG"/>
    <property type="match status" value="1"/>
</dbReference>
<dbReference type="Gene3D" id="1.10.3720.10">
    <property type="entry name" value="MetI-like"/>
    <property type="match status" value="1"/>
</dbReference>
<comment type="caution">
    <text evidence="9">The sequence shown here is derived from an EMBL/GenBank/DDBJ whole genome shotgun (WGS) entry which is preliminary data.</text>
</comment>
<comment type="similarity">
    <text evidence="7">Belongs to the binding-protein-dependent transport system permease family.</text>
</comment>
<evidence type="ECO:0000256" key="4">
    <source>
        <dbReference type="ARBA" id="ARBA00022692"/>
    </source>
</evidence>
<evidence type="ECO:0000256" key="1">
    <source>
        <dbReference type="ARBA" id="ARBA00004651"/>
    </source>
</evidence>
<dbReference type="InterPro" id="IPR035906">
    <property type="entry name" value="MetI-like_sf"/>
</dbReference>
<evidence type="ECO:0000259" key="8">
    <source>
        <dbReference type="PROSITE" id="PS50928"/>
    </source>
</evidence>
<evidence type="ECO:0000313" key="10">
    <source>
        <dbReference type="Proteomes" id="UP000238083"/>
    </source>
</evidence>
<dbReference type="OrthoDB" id="3817793at2"/>
<feature type="transmembrane region" description="Helical" evidence="7">
    <location>
        <begin position="143"/>
        <end position="164"/>
    </location>
</feature>
<proteinExistence type="inferred from homology"/>
<keyword evidence="6 7" id="KW-0472">Membrane</keyword>
<sequence>MFRYTRRTAVREVLVVLAALVVFSPLLILVNVSLKTSQDSVSTSAFSLASPTSLDGFRQALGGEGQNSLLTGALNSAIITGCSVLLLIALGSITAFTLTRITTGWSRAAFASFLIAIVLPAQLGQVPLYSAMRHLDLLGTRTGMVLAYSGMLMPLAVFLYSGFTRSLPQEYEEAAQMEGASRFRIFTRIVFPLLAPATGTVAILAGLIIWNDFFTSLVFLNGSDAVTLPVVVYSFVGTLVSKWNVVFAAVLLSMVPVLVLYLLAQKKFIQGFAGGVKG</sequence>
<evidence type="ECO:0000256" key="2">
    <source>
        <dbReference type="ARBA" id="ARBA00022448"/>
    </source>
</evidence>
<keyword evidence="2 7" id="KW-0813">Transport</keyword>
<protein>
    <submittedName>
        <fullName evidence="9">Carbohydrate ABC transporter membrane protein 2 (CUT1 family)</fullName>
    </submittedName>
</protein>
<dbReference type="EMBL" id="PVZF01000008">
    <property type="protein sequence ID" value="PRY13391.1"/>
    <property type="molecule type" value="Genomic_DNA"/>
</dbReference>
<dbReference type="CDD" id="cd06261">
    <property type="entry name" value="TM_PBP2"/>
    <property type="match status" value="1"/>
</dbReference>
<keyword evidence="10" id="KW-1185">Reference proteome</keyword>
<keyword evidence="3" id="KW-1003">Cell membrane</keyword>
<dbReference type="Pfam" id="PF00528">
    <property type="entry name" value="BPD_transp_1"/>
    <property type="match status" value="1"/>
</dbReference>
<dbReference type="AlphaFoldDB" id="A0A2T0R1I6"/>
<evidence type="ECO:0000256" key="6">
    <source>
        <dbReference type="ARBA" id="ARBA00023136"/>
    </source>
</evidence>
<comment type="subcellular location">
    <subcellularLocation>
        <location evidence="1 7">Cell membrane</location>
        <topology evidence="1 7">Multi-pass membrane protein</topology>
    </subcellularLocation>
</comment>
<evidence type="ECO:0000256" key="5">
    <source>
        <dbReference type="ARBA" id="ARBA00022989"/>
    </source>
</evidence>
<feature type="transmembrane region" description="Helical" evidence="7">
    <location>
        <begin position="105"/>
        <end position="123"/>
    </location>
</feature>
<evidence type="ECO:0000256" key="3">
    <source>
        <dbReference type="ARBA" id="ARBA00022475"/>
    </source>
</evidence>
<dbReference type="PROSITE" id="PS50928">
    <property type="entry name" value="ABC_TM1"/>
    <property type="match status" value="1"/>
</dbReference>
<dbReference type="RefSeq" id="WP_106212157.1">
    <property type="nucleotide sequence ID" value="NZ_PVZF01000008.1"/>
</dbReference>
<gene>
    <name evidence="9" type="ORF">CLV37_10859</name>
</gene>
<evidence type="ECO:0000256" key="7">
    <source>
        <dbReference type="RuleBase" id="RU363032"/>
    </source>
</evidence>
<evidence type="ECO:0000313" key="9">
    <source>
        <dbReference type="EMBL" id="PRY13391.1"/>
    </source>
</evidence>